<evidence type="ECO:0000313" key="2">
    <source>
        <dbReference type="EMBL" id="CAB4637645.1"/>
    </source>
</evidence>
<dbReference type="Pfam" id="PF13302">
    <property type="entry name" value="Acetyltransf_3"/>
    <property type="match status" value="1"/>
</dbReference>
<dbReference type="InterPro" id="IPR016181">
    <property type="entry name" value="Acyl_CoA_acyltransferase"/>
</dbReference>
<dbReference type="PANTHER" id="PTHR43792">
    <property type="entry name" value="GNAT FAMILY, PUTATIVE (AFU_ORTHOLOGUE AFUA_3G00765)-RELATED-RELATED"/>
    <property type="match status" value="1"/>
</dbReference>
<dbReference type="InterPro" id="IPR000182">
    <property type="entry name" value="GNAT_dom"/>
</dbReference>
<name>A0A6J6JMM6_9ZZZZ</name>
<evidence type="ECO:0000259" key="1">
    <source>
        <dbReference type="PROSITE" id="PS51186"/>
    </source>
</evidence>
<dbReference type="InterPro" id="IPR051531">
    <property type="entry name" value="N-acetyltransferase"/>
</dbReference>
<dbReference type="EMBL" id="CAEZVQ010000086">
    <property type="protein sequence ID" value="CAB4637645.1"/>
    <property type="molecule type" value="Genomic_DNA"/>
</dbReference>
<dbReference type="CDD" id="cd04301">
    <property type="entry name" value="NAT_SF"/>
    <property type="match status" value="1"/>
</dbReference>
<reference evidence="2" key="1">
    <citation type="submission" date="2020-05" db="EMBL/GenBank/DDBJ databases">
        <authorList>
            <person name="Chiriac C."/>
            <person name="Salcher M."/>
            <person name="Ghai R."/>
            <person name="Kavagutti S V."/>
        </authorList>
    </citation>
    <scope>NUCLEOTIDE SEQUENCE</scope>
</reference>
<gene>
    <name evidence="2" type="ORF">UFOPK2086_00729</name>
</gene>
<dbReference type="AlphaFoldDB" id="A0A6J6JMM6"/>
<dbReference type="PANTHER" id="PTHR43792:SF1">
    <property type="entry name" value="N-ACETYLTRANSFERASE DOMAIN-CONTAINING PROTEIN"/>
    <property type="match status" value="1"/>
</dbReference>
<dbReference type="PROSITE" id="PS51186">
    <property type="entry name" value="GNAT"/>
    <property type="match status" value="1"/>
</dbReference>
<proteinExistence type="predicted"/>
<accession>A0A6J6JMM6</accession>
<dbReference type="SUPFAM" id="SSF55729">
    <property type="entry name" value="Acyl-CoA N-acyltransferases (Nat)"/>
    <property type="match status" value="1"/>
</dbReference>
<organism evidence="2">
    <name type="scientific">freshwater metagenome</name>
    <dbReference type="NCBI Taxonomy" id="449393"/>
    <lineage>
        <taxon>unclassified sequences</taxon>
        <taxon>metagenomes</taxon>
        <taxon>ecological metagenomes</taxon>
    </lineage>
</organism>
<feature type="domain" description="N-acetyltransferase" evidence="1">
    <location>
        <begin position="16"/>
        <end position="181"/>
    </location>
</feature>
<dbReference type="Gene3D" id="3.40.630.30">
    <property type="match status" value="1"/>
</dbReference>
<sequence length="189" mass="21710">MELPHETQPVIHTERLDLHHLAADDLFALYSNPEDMSIYLNNDYRNPHRVLIEGPSPVRWRVPQVLADASVNKWFIRWMVERDSKVILGSLSFHGPPDEHGMLEIGIGVHKNFHRRGYASEALIGMWKWASEQSGVKVFRYTVDPNNEPSVGLVRGLGFTHVGQQIDEEDGPEDIYEMSVHDFCNRILL</sequence>
<dbReference type="GO" id="GO:0016747">
    <property type="term" value="F:acyltransferase activity, transferring groups other than amino-acyl groups"/>
    <property type="evidence" value="ECO:0007669"/>
    <property type="project" value="InterPro"/>
</dbReference>
<protein>
    <submittedName>
        <fullName evidence="2">Unannotated protein</fullName>
    </submittedName>
</protein>